<dbReference type="AlphaFoldDB" id="A0AAW1VDY8"/>
<organism evidence="6 7">
    <name type="scientific">Henosepilachna vigintioctopunctata</name>
    <dbReference type="NCBI Taxonomy" id="420089"/>
    <lineage>
        <taxon>Eukaryota</taxon>
        <taxon>Metazoa</taxon>
        <taxon>Ecdysozoa</taxon>
        <taxon>Arthropoda</taxon>
        <taxon>Hexapoda</taxon>
        <taxon>Insecta</taxon>
        <taxon>Pterygota</taxon>
        <taxon>Neoptera</taxon>
        <taxon>Endopterygota</taxon>
        <taxon>Coleoptera</taxon>
        <taxon>Polyphaga</taxon>
        <taxon>Cucujiformia</taxon>
        <taxon>Coccinelloidea</taxon>
        <taxon>Coccinellidae</taxon>
        <taxon>Epilachninae</taxon>
        <taxon>Epilachnini</taxon>
        <taxon>Henosepilachna</taxon>
    </lineage>
</organism>
<sequence length="962" mass="104795">MDTEVCDNGKAYCYHGFCRTRTDQCRLLWGETGKSSDNECYRMNTKGTRHGNCGYNKFTKSFVKCHNESILCGMLHCRHLNERLEFGMESVAILSQSFINSKGTIIPCRNAIVDLGINQIDPGLAPDGASCGDGKMCVNQRCMAVESLRRGGITCPNNCNNNGWCNNLGHCHCNDGFSPPFCEHPGPGGSEDSGPASDPDKNQPFIQAMFIIFLGIIPAIALGALIYCYLRKQSIYGSHMKSLPSISSNSRQIKTLEEGNGGKNFIEPTKRTEDNHSLLREDSPPPIGLQIGFFGHFKISLTPQKSSDVGKPQILRPPPPVPKVSDVACVQKSIEPVRPAPVPPLQFHKEPEPVRSAPPPPAVISSSVTTKQPQNTKIAPPASVLQNVELNVPHEKSNPKTNLFTKPLRVPSFKKNPLTNPFSQANQSSIGPALPPPNPHQSTRPVISSPVLESSTSTAKELMSPPRKAPVIPVRPQIILEEQIAKTIDVVDQVPSVKTVSAASSTLSSSQSKKPSKDSGISLNRITSFLKPNDKKTTVQHRSSQIKANKIDRDQLRSMEISNPIPQSDIVAPKVALPVSNEAQAVVMRSKSMRSGVVSKRPAIPTFGSMRNPSGLKRPVSIPCGTRPKIPPPPRPPVLEQSEYDDCLNKKNSSKDDLQSPMSTDNIYAVIEDSPKSPEKNSNDSMGLLGEIVSEIQNRNFDSIYSTSTLARKRKEKENMLKEDDRDNMSVDTDNTDNTYSNMTNMKSSASSTSSGYIQPNPQMSSGYVQPSLLKKPVELKNENNVINDTAISKVDIKKPITLSKTNSKEKLLSDSTGTSKTGKKDPSVANKQNSSVNLRSRRSSPSGSANRNRITNNSPDLVTSCNSKSNKPPDVLNRGNTSQKKPTVSVKPNVNITPKAPSKAGVKPTVGKVLQTRKSSDDLNSDKKLDTASKKDIKSGVNNLPNRSNSRVAALQQKFQQ</sequence>
<feature type="compositionally biased region" description="Low complexity" evidence="3">
    <location>
        <begin position="835"/>
        <end position="847"/>
    </location>
</feature>
<evidence type="ECO:0000259" key="5">
    <source>
        <dbReference type="PROSITE" id="PS50026"/>
    </source>
</evidence>
<feature type="compositionally biased region" description="Low complexity" evidence="3">
    <location>
        <begin position="501"/>
        <end position="513"/>
    </location>
</feature>
<evidence type="ECO:0000313" key="6">
    <source>
        <dbReference type="EMBL" id="KAK9890703.1"/>
    </source>
</evidence>
<feature type="region of interest" description="Disordered" evidence="3">
    <location>
        <begin position="257"/>
        <end position="277"/>
    </location>
</feature>
<feature type="region of interest" description="Disordered" evidence="3">
    <location>
        <begin position="604"/>
        <end position="641"/>
    </location>
</feature>
<feature type="compositionally biased region" description="Polar residues" evidence="3">
    <location>
        <begin position="417"/>
        <end position="430"/>
    </location>
</feature>
<dbReference type="Pfam" id="PF08516">
    <property type="entry name" value="ADAM_CR"/>
    <property type="match status" value="1"/>
</dbReference>
<keyword evidence="1" id="KW-0378">Hydrolase</keyword>
<keyword evidence="2" id="KW-0245">EGF-like domain</keyword>
<comment type="caution">
    <text evidence="6">The sequence shown here is derived from an EMBL/GenBank/DDBJ whole genome shotgun (WGS) entry which is preliminary data.</text>
</comment>
<dbReference type="PROSITE" id="PS50026">
    <property type="entry name" value="EGF_3"/>
    <property type="match status" value="1"/>
</dbReference>
<dbReference type="InterPro" id="IPR000742">
    <property type="entry name" value="EGF"/>
</dbReference>
<dbReference type="PANTHER" id="PTHR11905:SF159">
    <property type="entry name" value="ADAM METALLOPROTEASE"/>
    <property type="match status" value="1"/>
</dbReference>
<accession>A0AAW1VDY8</accession>
<name>A0AAW1VDY8_9CUCU</name>
<keyword evidence="2" id="KW-1015">Disulfide bond</keyword>
<evidence type="ECO:0000313" key="7">
    <source>
        <dbReference type="Proteomes" id="UP001431783"/>
    </source>
</evidence>
<feature type="compositionally biased region" description="Basic and acidic residues" evidence="3">
    <location>
        <begin position="919"/>
        <end position="939"/>
    </location>
</feature>
<dbReference type="GO" id="GO:0008237">
    <property type="term" value="F:metallopeptidase activity"/>
    <property type="evidence" value="ECO:0007669"/>
    <property type="project" value="UniProtKB-KW"/>
</dbReference>
<feature type="compositionally biased region" description="Polar residues" evidence="3">
    <location>
        <begin position="848"/>
        <end position="871"/>
    </location>
</feature>
<dbReference type="SMART" id="SM00608">
    <property type="entry name" value="ACR"/>
    <property type="match status" value="1"/>
</dbReference>
<keyword evidence="4" id="KW-0812">Transmembrane</keyword>
<dbReference type="InterPro" id="IPR006586">
    <property type="entry name" value="ADAM_Cys-rich"/>
</dbReference>
<feature type="domain" description="EGF-like" evidence="5">
    <location>
        <begin position="151"/>
        <end position="183"/>
    </location>
</feature>
<dbReference type="PROSITE" id="PS01186">
    <property type="entry name" value="EGF_2"/>
    <property type="match status" value="1"/>
</dbReference>
<feature type="compositionally biased region" description="Basic and acidic residues" evidence="3">
    <location>
        <begin position="268"/>
        <end position="277"/>
    </location>
</feature>
<gene>
    <name evidence="6" type="ORF">WA026_012053</name>
</gene>
<feature type="region of interest" description="Disordered" evidence="3">
    <location>
        <begin position="808"/>
        <end position="962"/>
    </location>
</feature>
<evidence type="ECO:0000256" key="3">
    <source>
        <dbReference type="SAM" id="MobiDB-lite"/>
    </source>
</evidence>
<reference evidence="6 7" key="1">
    <citation type="submission" date="2023-03" db="EMBL/GenBank/DDBJ databases">
        <title>Genome insight into feeding habits of ladybird beetles.</title>
        <authorList>
            <person name="Li H.-S."/>
            <person name="Huang Y.-H."/>
            <person name="Pang H."/>
        </authorList>
    </citation>
    <scope>NUCLEOTIDE SEQUENCE [LARGE SCALE GENOMIC DNA]</scope>
    <source>
        <strain evidence="6">SYSU_2023b</strain>
        <tissue evidence="6">Whole body</tissue>
    </source>
</reference>
<feature type="disulfide bond" evidence="2">
    <location>
        <begin position="173"/>
        <end position="182"/>
    </location>
</feature>
<keyword evidence="4" id="KW-0472">Membrane</keyword>
<feature type="compositionally biased region" description="Polar residues" evidence="3">
    <location>
        <begin position="440"/>
        <end position="459"/>
    </location>
</feature>
<feature type="compositionally biased region" description="Polar residues" evidence="3">
    <location>
        <begin position="879"/>
        <end position="897"/>
    </location>
</feature>
<dbReference type="PANTHER" id="PTHR11905">
    <property type="entry name" value="ADAM A DISINTEGRIN AND METALLOPROTEASE DOMAIN"/>
    <property type="match status" value="1"/>
</dbReference>
<comment type="caution">
    <text evidence="2">Lacks conserved residue(s) required for the propagation of feature annotation.</text>
</comment>
<feature type="compositionally biased region" description="Basic and acidic residues" evidence="3">
    <location>
        <begin position="716"/>
        <end position="729"/>
    </location>
</feature>
<keyword evidence="4" id="KW-1133">Transmembrane helix</keyword>
<feature type="region of interest" description="Disordered" evidence="3">
    <location>
        <begin position="414"/>
        <end position="468"/>
    </location>
</feature>
<evidence type="ECO:0000256" key="4">
    <source>
        <dbReference type="SAM" id="Phobius"/>
    </source>
</evidence>
<protein>
    <recommendedName>
        <fullName evidence="5">EGF-like domain-containing protein</fullName>
    </recommendedName>
</protein>
<feature type="transmembrane region" description="Helical" evidence="4">
    <location>
        <begin position="205"/>
        <end position="230"/>
    </location>
</feature>
<keyword evidence="1" id="KW-0645">Protease</keyword>
<keyword evidence="7" id="KW-1185">Reference proteome</keyword>
<proteinExistence type="predicted"/>
<feature type="region of interest" description="Disordered" evidence="3">
    <location>
        <begin position="501"/>
        <end position="527"/>
    </location>
</feature>
<dbReference type="EMBL" id="JARQZJ010000126">
    <property type="protein sequence ID" value="KAK9890703.1"/>
    <property type="molecule type" value="Genomic_DNA"/>
</dbReference>
<feature type="region of interest" description="Disordered" evidence="3">
    <location>
        <begin position="349"/>
        <end position="376"/>
    </location>
</feature>
<feature type="compositionally biased region" description="Polar residues" evidence="3">
    <location>
        <begin position="730"/>
        <end position="740"/>
    </location>
</feature>
<dbReference type="GO" id="GO:0006509">
    <property type="term" value="P:membrane protein ectodomain proteolysis"/>
    <property type="evidence" value="ECO:0007669"/>
    <property type="project" value="TreeGrafter"/>
</dbReference>
<feature type="disulfide bond" evidence="2">
    <location>
        <begin position="155"/>
        <end position="165"/>
    </location>
</feature>
<feature type="compositionally biased region" description="Low complexity" evidence="3">
    <location>
        <begin position="741"/>
        <end position="755"/>
    </location>
</feature>
<keyword evidence="1" id="KW-0482">Metalloprotease</keyword>
<evidence type="ECO:0000256" key="1">
    <source>
        <dbReference type="ARBA" id="ARBA00023049"/>
    </source>
</evidence>
<dbReference type="Proteomes" id="UP001431783">
    <property type="component" value="Unassembled WGS sequence"/>
</dbReference>
<feature type="compositionally biased region" description="Polar residues" evidence="3">
    <location>
        <begin position="941"/>
        <end position="962"/>
    </location>
</feature>
<evidence type="ECO:0000256" key="2">
    <source>
        <dbReference type="PROSITE-ProRule" id="PRU00076"/>
    </source>
</evidence>
<feature type="region of interest" description="Disordered" evidence="3">
    <location>
        <begin position="712"/>
        <end position="764"/>
    </location>
</feature>